<dbReference type="InterPro" id="IPR036890">
    <property type="entry name" value="HATPase_C_sf"/>
</dbReference>
<evidence type="ECO:0000259" key="12">
    <source>
        <dbReference type="PROSITE" id="PS50109"/>
    </source>
</evidence>
<gene>
    <name evidence="14" type="ORF">SAMN05216297_103221</name>
</gene>
<dbReference type="PROSITE" id="PS50109">
    <property type="entry name" value="HIS_KIN"/>
    <property type="match status" value="1"/>
</dbReference>
<evidence type="ECO:0000256" key="9">
    <source>
        <dbReference type="ARBA" id="ARBA00023012"/>
    </source>
</evidence>
<evidence type="ECO:0000256" key="11">
    <source>
        <dbReference type="SAM" id="Phobius"/>
    </source>
</evidence>
<keyword evidence="8 11" id="KW-1133">Transmembrane helix</keyword>
<keyword evidence="7 14" id="KW-0418">Kinase</keyword>
<proteinExistence type="predicted"/>
<evidence type="ECO:0000256" key="7">
    <source>
        <dbReference type="ARBA" id="ARBA00022777"/>
    </source>
</evidence>
<evidence type="ECO:0000313" key="15">
    <source>
        <dbReference type="Proteomes" id="UP000199672"/>
    </source>
</evidence>
<dbReference type="InterPro" id="IPR003661">
    <property type="entry name" value="HisK_dim/P_dom"/>
</dbReference>
<dbReference type="PROSITE" id="PS50885">
    <property type="entry name" value="HAMP"/>
    <property type="match status" value="1"/>
</dbReference>
<dbReference type="InterPro" id="IPR003660">
    <property type="entry name" value="HAMP_dom"/>
</dbReference>
<dbReference type="InterPro" id="IPR005467">
    <property type="entry name" value="His_kinase_dom"/>
</dbReference>
<evidence type="ECO:0000256" key="1">
    <source>
        <dbReference type="ARBA" id="ARBA00000085"/>
    </source>
</evidence>
<comment type="catalytic activity">
    <reaction evidence="1">
        <text>ATP + protein L-histidine = ADP + protein N-phospho-L-histidine.</text>
        <dbReference type="EC" id="2.7.13.3"/>
    </reaction>
</comment>
<dbReference type="SUPFAM" id="SSF47384">
    <property type="entry name" value="Homodimeric domain of signal transducing histidine kinase"/>
    <property type="match status" value="1"/>
</dbReference>
<evidence type="ECO:0000256" key="6">
    <source>
        <dbReference type="ARBA" id="ARBA00022692"/>
    </source>
</evidence>
<evidence type="ECO:0000256" key="5">
    <source>
        <dbReference type="ARBA" id="ARBA00022679"/>
    </source>
</evidence>
<evidence type="ECO:0000256" key="8">
    <source>
        <dbReference type="ARBA" id="ARBA00022989"/>
    </source>
</evidence>
<dbReference type="PANTHER" id="PTHR45436">
    <property type="entry name" value="SENSOR HISTIDINE KINASE YKOH"/>
    <property type="match status" value="1"/>
</dbReference>
<dbReference type="Pfam" id="PF00512">
    <property type="entry name" value="HisKA"/>
    <property type="match status" value="1"/>
</dbReference>
<sequence length="455" mass="52456">MNLKNKLAVNSTILFAFIVGLLLIASFLLFKNHRKDLYYERLEDSALITAFFYFEKDEITKMDSVSYEEIETQYNKITNQSIRIYNAKSKKLYLHDDVPIKLGDHELKAISKDQILHFTIDNRQFTGLYYKDNQGDFIIVVSGIDDVGNQQLERLAIVFILFYIVGIVLNYLLGRFLSRQTFRPFEDVISKVNTITTENLHSRLELPTASGKDEIKELITTFNYLLERLENGVSIQKNFLKNASHELKTPLTIIIGDIEVALQHSRTNEQYEEILKSLRKDTLHLKYTLDGLLILSGLELSEPHQMENIRIDEILWSILEKKAIEYPTVKIALNLDAIINNEDLLTVHANRHMIFIALYNIIDNAIKFSFPLPVNIIALEDNGKLLIKIIDQGSGIDQKDIESIFDLFFRSDRTRHIQGQGLGLFITMQILKRHNITLAVDSELEKGTVFSLLFP</sequence>
<evidence type="ECO:0000256" key="4">
    <source>
        <dbReference type="ARBA" id="ARBA00022553"/>
    </source>
</evidence>
<dbReference type="PRINTS" id="PR00344">
    <property type="entry name" value="BCTRLSENSOR"/>
</dbReference>
<dbReference type="OrthoDB" id="594725at2"/>
<evidence type="ECO:0000256" key="2">
    <source>
        <dbReference type="ARBA" id="ARBA00004370"/>
    </source>
</evidence>
<feature type="transmembrane region" description="Helical" evidence="11">
    <location>
        <begin position="155"/>
        <end position="173"/>
    </location>
</feature>
<evidence type="ECO:0000256" key="3">
    <source>
        <dbReference type="ARBA" id="ARBA00012438"/>
    </source>
</evidence>
<feature type="transmembrane region" description="Helical" evidence="11">
    <location>
        <begin position="7"/>
        <end position="30"/>
    </location>
</feature>
<dbReference type="EMBL" id="FOMH01000003">
    <property type="protein sequence ID" value="SFC95534.1"/>
    <property type="molecule type" value="Genomic_DNA"/>
</dbReference>
<evidence type="ECO:0000256" key="10">
    <source>
        <dbReference type="ARBA" id="ARBA00023136"/>
    </source>
</evidence>
<dbReference type="Proteomes" id="UP000199672">
    <property type="component" value="Unassembled WGS sequence"/>
</dbReference>
<reference evidence="15" key="1">
    <citation type="submission" date="2016-10" db="EMBL/GenBank/DDBJ databases">
        <authorList>
            <person name="Varghese N."/>
            <person name="Submissions S."/>
        </authorList>
    </citation>
    <scope>NUCLEOTIDE SEQUENCE [LARGE SCALE GENOMIC DNA]</scope>
    <source>
        <strain evidence="15">CGMCC 1.10370</strain>
    </source>
</reference>
<dbReference type="CDD" id="cd06225">
    <property type="entry name" value="HAMP"/>
    <property type="match status" value="1"/>
</dbReference>
<dbReference type="STRING" id="739143.SAMN05216297_103221"/>
<dbReference type="GO" id="GO:0005886">
    <property type="term" value="C:plasma membrane"/>
    <property type="evidence" value="ECO:0007669"/>
    <property type="project" value="TreeGrafter"/>
</dbReference>
<keyword evidence="5" id="KW-0808">Transferase</keyword>
<dbReference type="AlphaFoldDB" id="A0A1I1NCT8"/>
<dbReference type="EC" id="2.7.13.3" evidence="3"/>
<dbReference type="Gene3D" id="6.10.340.10">
    <property type="match status" value="1"/>
</dbReference>
<keyword evidence="4" id="KW-0597">Phosphoprotein</keyword>
<evidence type="ECO:0000259" key="13">
    <source>
        <dbReference type="PROSITE" id="PS50885"/>
    </source>
</evidence>
<comment type="subcellular location">
    <subcellularLocation>
        <location evidence="2">Membrane</location>
    </subcellularLocation>
</comment>
<dbReference type="Gene3D" id="1.10.287.130">
    <property type="match status" value="1"/>
</dbReference>
<feature type="domain" description="HAMP" evidence="13">
    <location>
        <begin position="179"/>
        <end position="234"/>
    </location>
</feature>
<dbReference type="Pfam" id="PF02518">
    <property type="entry name" value="HATPase_c"/>
    <property type="match status" value="1"/>
</dbReference>
<dbReference type="Pfam" id="PF00672">
    <property type="entry name" value="HAMP"/>
    <property type="match status" value="1"/>
</dbReference>
<dbReference type="SUPFAM" id="SSF55874">
    <property type="entry name" value="ATPase domain of HSP90 chaperone/DNA topoisomerase II/histidine kinase"/>
    <property type="match status" value="1"/>
</dbReference>
<organism evidence="14 15">
    <name type="scientific">Flavobacterium phragmitis</name>
    <dbReference type="NCBI Taxonomy" id="739143"/>
    <lineage>
        <taxon>Bacteria</taxon>
        <taxon>Pseudomonadati</taxon>
        <taxon>Bacteroidota</taxon>
        <taxon>Flavobacteriia</taxon>
        <taxon>Flavobacteriales</taxon>
        <taxon>Flavobacteriaceae</taxon>
        <taxon>Flavobacterium</taxon>
    </lineage>
</organism>
<evidence type="ECO:0000313" key="14">
    <source>
        <dbReference type="EMBL" id="SFC95534.1"/>
    </source>
</evidence>
<dbReference type="InterPro" id="IPR036097">
    <property type="entry name" value="HisK_dim/P_sf"/>
</dbReference>
<dbReference type="SMART" id="SM00388">
    <property type="entry name" value="HisKA"/>
    <property type="match status" value="1"/>
</dbReference>
<dbReference type="GO" id="GO:0000155">
    <property type="term" value="F:phosphorelay sensor kinase activity"/>
    <property type="evidence" value="ECO:0007669"/>
    <property type="project" value="InterPro"/>
</dbReference>
<dbReference type="RefSeq" id="WP_091491896.1">
    <property type="nucleotide sequence ID" value="NZ_FOMH01000003.1"/>
</dbReference>
<protein>
    <recommendedName>
        <fullName evidence="3">histidine kinase</fullName>
        <ecNumber evidence="3">2.7.13.3</ecNumber>
    </recommendedName>
</protein>
<accession>A0A1I1NCT8</accession>
<dbReference type="PANTHER" id="PTHR45436:SF5">
    <property type="entry name" value="SENSOR HISTIDINE KINASE TRCS"/>
    <property type="match status" value="1"/>
</dbReference>
<keyword evidence="15" id="KW-1185">Reference proteome</keyword>
<dbReference type="CDD" id="cd00082">
    <property type="entry name" value="HisKA"/>
    <property type="match status" value="1"/>
</dbReference>
<dbReference type="InterPro" id="IPR003594">
    <property type="entry name" value="HATPase_dom"/>
</dbReference>
<dbReference type="Gene3D" id="3.30.565.10">
    <property type="entry name" value="Histidine kinase-like ATPase, C-terminal domain"/>
    <property type="match status" value="1"/>
</dbReference>
<keyword evidence="6 11" id="KW-0812">Transmembrane</keyword>
<dbReference type="SMART" id="SM00304">
    <property type="entry name" value="HAMP"/>
    <property type="match status" value="1"/>
</dbReference>
<dbReference type="InterPro" id="IPR050428">
    <property type="entry name" value="TCS_sensor_his_kinase"/>
</dbReference>
<keyword evidence="10 11" id="KW-0472">Membrane</keyword>
<name>A0A1I1NCT8_9FLAO</name>
<dbReference type="InterPro" id="IPR004358">
    <property type="entry name" value="Sig_transdc_His_kin-like_C"/>
</dbReference>
<dbReference type="SMART" id="SM00387">
    <property type="entry name" value="HATPase_c"/>
    <property type="match status" value="1"/>
</dbReference>
<keyword evidence="9" id="KW-0902">Two-component regulatory system</keyword>
<feature type="domain" description="Histidine kinase" evidence="12">
    <location>
        <begin position="242"/>
        <end position="455"/>
    </location>
</feature>